<reference evidence="1 2" key="1">
    <citation type="submission" date="2016-03" db="EMBL/GenBank/DDBJ databases">
        <title>Comparative genomics of the ectomycorrhizal sister species Rhizopogon vinicolor and Rhizopogon vesiculosus (Basidiomycota: Boletales) reveals a divergence of the mating type B locus.</title>
        <authorList>
            <person name="Mujic A.B."/>
            <person name="Kuo A."/>
            <person name="Tritt A."/>
            <person name="Lipzen A."/>
            <person name="Chen C."/>
            <person name="Johnson J."/>
            <person name="Sharma A."/>
            <person name="Barry K."/>
            <person name="Grigoriev I.V."/>
            <person name="Spatafora J.W."/>
        </authorList>
    </citation>
    <scope>NUCLEOTIDE SEQUENCE [LARGE SCALE GENOMIC DNA]</scope>
    <source>
        <strain evidence="1 2">AM-OR11-056</strain>
    </source>
</reference>
<organism evidence="1 2">
    <name type="scientific">Rhizopogon vesiculosus</name>
    <dbReference type="NCBI Taxonomy" id="180088"/>
    <lineage>
        <taxon>Eukaryota</taxon>
        <taxon>Fungi</taxon>
        <taxon>Dikarya</taxon>
        <taxon>Basidiomycota</taxon>
        <taxon>Agaricomycotina</taxon>
        <taxon>Agaricomycetes</taxon>
        <taxon>Agaricomycetidae</taxon>
        <taxon>Boletales</taxon>
        <taxon>Suillineae</taxon>
        <taxon>Rhizopogonaceae</taxon>
        <taxon>Rhizopogon</taxon>
    </lineage>
</organism>
<evidence type="ECO:0000313" key="1">
    <source>
        <dbReference type="EMBL" id="OJA14072.1"/>
    </source>
</evidence>
<protein>
    <submittedName>
        <fullName evidence="1">Uncharacterized protein</fullName>
    </submittedName>
</protein>
<gene>
    <name evidence="1" type="ORF">AZE42_10508</name>
</gene>
<dbReference type="AlphaFoldDB" id="A0A1J8QKW6"/>
<evidence type="ECO:0000313" key="2">
    <source>
        <dbReference type="Proteomes" id="UP000183567"/>
    </source>
</evidence>
<keyword evidence="2" id="KW-1185">Reference proteome</keyword>
<proteinExistence type="predicted"/>
<sequence length="51" mass="6079">MEMEMWKTKMCMLPSFHHGLHSEYATQYYCIAVGPHYVTRMSQSNAIRRII</sequence>
<accession>A0A1J8QKW6</accession>
<dbReference type="Proteomes" id="UP000183567">
    <property type="component" value="Unassembled WGS sequence"/>
</dbReference>
<name>A0A1J8QKW6_9AGAM</name>
<dbReference type="EMBL" id="LVVM01003904">
    <property type="protein sequence ID" value="OJA14072.1"/>
    <property type="molecule type" value="Genomic_DNA"/>
</dbReference>
<comment type="caution">
    <text evidence="1">The sequence shown here is derived from an EMBL/GenBank/DDBJ whole genome shotgun (WGS) entry which is preliminary data.</text>
</comment>